<dbReference type="Gene3D" id="2.120.10.10">
    <property type="match status" value="1"/>
</dbReference>
<dbReference type="RefSeq" id="WP_107827329.1">
    <property type="nucleotide sequence ID" value="NZ_CP160205.1"/>
</dbReference>
<keyword evidence="5" id="KW-1185">Reference proteome</keyword>
<dbReference type="InterPro" id="IPR042095">
    <property type="entry name" value="SUMF_sf"/>
</dbReference>
<dbReference type="InterPro" id="IPR011040">
    <property type="entry name" value="Sialidase"/>
</dbReference>
<dbReference type="Pfam" id="PF03781">
    <property type="entry name" value="FGE-sulfatase"/>
    <property type="match status" value="1"/>
</dbReference>
<proteinExistence type="predicted"/>
<reference evidence="4 5" key="1">
    <citation type="submission" date="2018-04" db="EMBL/GenBank/DDBJ databases">
        <title>Genomic Encyclopedia of Archaeal and Bacterial Type Strains, Phase II (KMG-II): from individual species to whole genera.</title>
        <authorList>
            <person name="Goeker M."/>
        </authorList>
    </citation>
    <scope>NUCLEOTIDE SEQUENCE [LARGE SCALE GENOMIC DNA]</scope>
    <source>
        <strain evidence="4 5">DSM 26809</strain>
    </source>
</reference>
<dbReference type="InterPro" id="IPR011652">
    <property type="entry name" value="MORN_2"/>
</dbReference>
<dbReference type="Proteomes" id="UP000244168">
    <property type="component" value="Unassembled WGS sequence"/>
</dbReference>
<dbReference type="InterPro" id="IPR051043">
    <property type="entry name" value="Sulfatase_Mod_Factor_Kinase"/>
</dbReference>
<keyword evidence="1" id="KW-0732">Signal</keyword>
<sequence>MNPYRTPGAYLIQALLLCTVLTNAHAQSVHPAKKKAITNSIGMALVPISPGSFNMGATETSFSLDKKNDFSKDAPYYDETPVHKVTITYPFLISQTEVTEEQYRLFNKEYHVGKDFSPYVSGISWNDAMAFCQWLSKKEGKPYRLPTEAEWEYSSRAGATSMFWSGATPPPSDVNPWGLKGMASGVAEWCYDWYGPYTAGGQTDPVGYQSGWAKVVRGGPASTSEMDEHTKQFGPIKDLAFYRSANRGSLQPDCPAAGSTQPAPHYIGFRVVQAALPKTEATAFAYSFPLQGVIQNTALAVAGPDPAKPYFKARQVMASPPDLTMPIENETVGLDPANQGKVHSSGIVGCPNGDLLLIGFSSSRTKSESAPNATMVVTRLRNGAEEWELPEVFYDRSSVNDQSALLWNDNGTLWFFGGGRGLGTVPFVFTKSTDNGATWTPLTTPLVKGEVGPFAPQPITSAFRGSDGTIYFGSDAEGSTSLLWASHDNGKTWYDTGGRTHGRHTAFIPLKDNRILAMGGKNSNVDGYMPKSYSSDNGKTWTDKIKTPFAALGSNQRPTIMRLKDGKLFFAGDFQDIKMMDIPPPKDITERGAYVALSDDEGETWKIKRLAMAPQHNDWTGRVAKGKKPQQAWGTLGYCDVTQSPNGVINLMTSKGKPSMHFAFNEAWILSDFTGEVNELPGKVDNAKLIQQQETYKNGKARVSYSGWTSKDGFVLHGKQAWFWPNGQKQYEANYNNGHIEGVESYWNTDGSLNWTRDHTPYGTIILTKYWPDGKKKSESSWVGLTAHGPATLWDANGKVVREMMFYEGRESHGTQRAEL</sequence>
<dbReference type="CDD" id="cd15482">
    <property type="entry name" value="Sialidase_non-viral"/>
    <property type="match status" value="1"/>
</dbReference>
<dbReference type="AlphaFoldDB" id="A0A2T5JCA9"/>
<dbReference type="OrthoDB" id="9773278at2"/>
<feature type="domain" description="Sulfatase-modifying factor enzyme-like" evidence="2">
    <location>
        <begin position="45"/>
        <end position="168"/>
    </location>
</feature>
<dbReference type="InterPro" id="IPR005532">
    <property type="entry name" value="SUMF_dom"/>
</dbReference>
<evidence type="ECO:0000313" key="5">
    <source>
        <dbReference type="Proteomes" id="UP000244168"/>
    </source>
</evidence>
<evidence type="ECO:0000313" key="4">
    <source>
        <dbReference type="EMBL" id="PTQ99398.1"/>
    </source>
</evidence>
<dbReference type="InterPro" id="IPR036278">
    <property type="entry name" value="Sialidase_sf"/>
</dbReference>
<dbReference type="PANTHER" id="PTHR23150:SF19">
    <property type="entry name" value="FORMYLGLYCINE-GENERATING ENZYME"/>
    <property type="match status" value="1"/>
</dbReference>
<evidence type="ECO:0000259" key="2">
    <source>
        <dbReference type="Pfam" id="PF03781"/>
    </source>
</evidence>
<dbReference type="SUPFAM" id="SSF50939">
    <property type="entry name" value="Sialidases"/>
    <property type="match status" value="1"/>
</dbReference>
<comment type="caution">
    <text evidence="4">The sequence shown here is derived from an EMBL/GenBank/DDBJ whole genome shotgun (WGS) entry which is preliminary data.</text>
</comment>
<dbReference type="SUPFAM" id="SSF82185">
    <property type="entry name" value="Histone H3 K4-specific methyltransferase SET7/9 N-terminal domain"/>
    <property type="match status" value="1"/>
</dbReference>
<name>A0A2T5JCA9_9SPHI</name>
<accession>A0A2T5JCA9</accession>
<dbReference type="InterPro" id="IPR016187">
    <property type="entry name" value="CTDL_fold"/>
</dbReference>
<organism evidence="4 5">
    <name type="scientific">Mucilaginibacter yixingensis</name>
    <dbReference type="NCBI Taxonomy" id="1295612"/>
    <lineage>
        <taxon>Bacteria</taxon>
        <taxon>Pseudomonadati</taxon>
        <taxon>Bacteroidota</taxon>
        <taxon>Sphingobacteriia</taxon>
        <taxon>Sphingobacteriales</taxon>
        <taxon>Sphingobacteriaceae</taxon>
        <taxon>Mucilaginibacter</taxon>
    </lineage>
</organism>
<dbReference type="EMBL" id="QAOQ01000002">
    <property type="protein sequence ID" value="PTQ99398.1"/>
    <property type="molecule type" value="Genomic_DNA"/>
</dbReference>
<dbReference type="Gene3D" id="3.90.1580.10">
    <property type="entry name" value="paralog of FGE (formylglycine-generating enzyme)"/>
    <property type="match status" value="1"/>
</dbReference>
<evidence type="ECO:0000259" key="3">
    <source>
        <dbReference type="Pfam" id="PF13088"/>
    </source>
</evidence>
<protein>
    <submittedName>
        <fullName evidence="4">Formylglycine-generating enzyme required for sulfatase activity</fullName>
    </submittedName>
</protein>
<dbReference type="Pfam" id="PF13088">
    <property type="entry name" value="BNR_2"/>
    <property type="match status" value="1"/>
</dbReference>
<dbReference type="SUPFAM" id="SSF56436">
    <property type="entry name" value="C-type lectin-like"/>
    <property type="match status" value="1"/>
</dbReference>
<feature type="signal peptide" evidence="1">
    <location>
        <begin position="1"/>
        <end position="26"/>
    </location>
</feature>
<evidence type="ECO:0000256" key="1">
    <source>
        <dbReference type="SAM" id="SignalP"/>
    </source>
</evidence>
<gene>
    <name evidence="4" type="ORF">C8P68_102219</name>
</gene>
<dbReference type="GO" id="GO:0120147">
    <property type="term" value="F:formylglycine-generating oxidase activity"/>
    <property type="evidence" value="ECO:0007669"/>
    <property type="project" value="TreeGrafter"/>
</dbReference>
<feature type="chain" id="PRO_5015706705" evidence="1">
    <location>
        <begin position="27"/>
        <end position="820"/>
    </location>
</feature>
<dbReference type="Gene3D" id="3.90.930.1">
    <property type="match status" value="1"/>
</dbReference>
<dbReference type="PANTHER" id="PTHR23150">
    <property type="entry name" value="SULFATASE MODIFYING FACTOR 1, 2"/>
    <property type="match status" value="1"/>
</dbReference>
<feature type="domain" description="Sialidase" evidence="3">
    <location>
        <begin position="355"/>
        <end position="649"/>
    </location>
</feature>
<dbReference type="Pfam" id="PF07661">
    <property type="entry name" value="MORN_2"/>
    <property type="match status" value="1"/>
</dbReference>